<protein>
    <submittedName>
        <fullName evidence="1">Unnamed protein product</fullName>
    </submittedName>
</protein>
<organism evidence="1 2">
    <name type="scientific">Candida boidinii</name>
    <name type="common">Yeast</name>
    <dbReference type="NCBI Taxonomy" id="5477"/>
    <lineage>
        <taxon>Eukaryota</taxon>
        <taxon>Fungi</taxon>
        <taxon>Dikarya</taxon>
        <taxon>Ascomycota</taxon>
        <taxon>Saccharomycotina</taxon>
        <taxon>Pichiomycetes</taxon>
        <taxon>Pichiales</taxon>
        <taxon>Pichiaceae</taxon>
        <taxon>Ogataea</taxon>
        <taxon>Ogataea/Candida clade</taxon>
    </lineage>
</organism>
<sequence length="133" mass="14660">MDGNKGAGSSSGIVKPTSLHTKLHNKRKELENLTVIAELTSSINQSLLKFNQDLENLEEEYDQITKISSNWQEIIRSISLASSSLANYQVSDYEDPQDKSDGDDHKTGSSGSGRPLPETLIRIKLDEEGKKAV</sequence>
<proteinExistence type="predicted"/>
<keyword evidence="2" id="KW-1185">Reference proteome</keyword>
<name>A0ACB5TTY9_CANBO</name>
<evidence type="ECO:0000313" key="1">
    <source>
        <dbReference type="EMBL" id="GME94655.1"/>
    </source>
</evidence>
<dbReference type="EMBL" id="BSXV01002026">
    <property type="protein sequence ID" value="GME94655.1"/>
    <property type="molecule type" value="Genomic_DNA"/>
</dbReference>
<reference evidence="1" key="1">
    <citation type="submission" date="2023-04" db="EMBL/GenBank/DDBJ databases">
        <title>Candida boidinii NBRC 1967.</title>
        <authorList>
            <person name="Ichikawa N."/>
            <person name="Sato H."/>
            <person name="Tonouchi N."/>
        </authorList>
    </citation>
    <scope>NUCLEOTIDE SEQUENCE</scope>
    <source>
        <strain evidence="1">NBRC 1967</strain>
    </source>
</reference>
<dbReference type="Proteomes" id="UP001165101">
    <property type="component" value="Unassembled WGS sequence"/>
</dbReference>
<accession>A0ACB5TTY9</accession>
<comment type="caution">
    <text evidence="1">The sequence shown here is derived from an EMBL/GenBank/DDBJ whole genome shotgun (WGS) entry which is preliminary data.</text>
</comment>
<gene>
    <name evidence="1" type="ORF">Cboi01_000360100</name>
</gene>
<evidence type="ECO:0000313" key="2">
    <source>
        <dbReference type="Proteomes" id="UP001165101"/>
    </source>
</evidence>